<dbReference type="Pfam" id="PF02631">
    <property type="entry name" value="RecX_HTH2"/>
    <property type="match status" value="1"/>
</dbReference>
<comment type="similarity">
    <text evidence="2 5">Belongs to the RecX family.</text>
</comment>
<accession>A0ABR7ESY1</accession>
<keyword evidence="4 5" id="KW-0963">Cytoplasm</keyword>
<feature type="domain" description="RecX first three-helical" evidence="8">
    <location>
        <begin position="59"/>
        <end position="97"/>
    </location>
</feature>
<evidence type="ECO:0000256" key="1">
    <source>
        <dbReference type="ARBA" id="ARBA00004496"/>
    </source>
</evidence>
<dbReference type="Proteomes" id="UP000647235">
    <property type="component" value="Unassembled WGS sequence"/>
</dbReference>
<dbReference type="HAMAP" id="MF_01114">
    <property type="entry name" value="RecX"/>
    <property type="match status" value="1"/>
</dbReference>
<feature type="domain" description="RecX third three-helical" evidence="7">
    <location>
        <begin position="156"/>
        <end position="197"/>
    </location>
</feature>
<dbReference type="RefSeq" id="WP_118287848.1">
    <property type="nucleotide sequence ID" value="NZ_JACOOY010000001.1"/>
</dbReference>
<dbReference type="InterPro" id="IPR053925">
    <property type="entry name" value="RecX_HTH_3rd"/>
</dbReference>
<keyword evidence="10" id="KW-1185">Reference proteome</keyword>
<dbReference type="Gene3D" id="1.10.10.10">
    <property type="entry name" value="Winged helix-like DNA-binding domain superfamily/Winged helix DNA-binding domain"/>
    <property type="match status" value="3"/>
</dbReference>
<organism evidence="9 10">
    <name type="scientific">Dorea hominis</name>
    <dbReference type="NCBI Taxonomy" id="2763040"/>
    <lineage>
        <taxon>Bacteria</taxon>
        <taxon>Bacillati</taxon>
        <taxon>Bacillota</taxon>
        <taxon>Clostridia</taxon>
        <taxon>Lachnospirales</taxon>
        <taxon>Lachnospiraceae</taxon>
        <taxon>Dorea</taxon>
    </lineage>
</organism>
<comment type="caution">
    <text evidence="9">The sequence shown here is derived from an EMBL/GenBank/DDBJ whole genome shotgun (WGS) entry which is preliminary data.</text>
</comment>
<evidence type="ECO:0000256" key="3">
    <source>
        <dbReference type="ARBA" id="ARBA00018111"/>
    </source>
</evidence>
<evidence type="ECO:0000256" key="4">
    <source>
        <dbReference type="ARBA" id="ARBA00022490"/>
    </source>
</evidence>
<evidence type="ECO:0000256" key="2">
    <source>
        <dbReference type="ARBA" id="ARBA00009695"/>
    </source>
</evidence>
<dbReference type="PANTHER" id="PTHR33602">
    <property type="entry name" value="REGULATORY PROTEIN RECX FAMILY PROTEIN"/>
    <property type="match status" value="1"/>
</dbReference>
<dbReference type="InterPro" id="IPR003783">
    <property type="entry name" value="Regulatory_RecX"/>
</dbReference>
<feature type="domain" description="RecX second three-helical" evidence="6">
    <location>
        <begin position="105"/>
        <end position="144"/>
    </location>
</feature>
<reference evidence="9 10" key="1">
    <citation type="submission" date="2020-08" db="EMBL/GenBank/DDBJ databases">
        <title>Genome public.</title>
        <authorList>
            <person name="Liu C."/>
            <person name="Sun Q."/>
        </authorList>
    </citation>
    <scope>NUCLEOTIDE SEQUENCE [LARGE SCALE GENOMIC DNA]</scope>
    <source>
        <strain evidence="9 10">NSJ-36</strain>
    </source>
</reference>
<evidence type="ECO:0000256" key="5">
    <source>
        <dbReference type="HAMAP-Rule" id="MF_01114"/>
    </source>
</evidence>
<comment type="subcellular location">
    <subcellularLocation>
        <location evidence="1 5">Cytoplasm</location>
    </subcellularLocation>
</comment>
<evidence type="ECO:0000259" key="6">
    <source>
        <dbReference type="Pfam" id="PF02631"/>
    </source>
</evidence>
<gene>
    <name evidence="5" type="primary">recX</name>
    <name evidence="9" type="ORF">H8S07_00380</name>
</gene>
<sequence length="204" mass="23820">MTVTRVEPLTKTKFRIYIDEHPAFVLYQGEVKRYHLAESREITEDIYQKIRSEIVLKRAKLRAMHLLTDMGRTEEQLRTKLKRGGYPDDIVKEVIAYVKSFGYINDAAYARSFIDSRKDKKSKREIYAALAEKGIARDEIDEAMEECYGHEDARHAIMTLLAKKHYDPETADHVQTRKILGYLTRKGFRYEDIRQVIQVSEGSA</sequence>
<protein>
    <recommendedName>
        <fullName evidence="3 5">Regulatory protein RecX</fullName>
    </recommendedName>
</protein>
<dbReference type="Pfam" id="PF21982">
    <property type="entry name" value="RecX_HTH1"/>
    <property type="match status" value="1"/>
</dbReference>
<dbReference type="Pfam" id="PF21981">
    <property type="entry name" value="RecX_HTH3"/>
    <property type="match status" value="1"/>
</dbReference>
<dbReference type="EMBL" id="JACOOY010000001">
    <property type="protein sequence ID" value="MBC5663745.1"/>
    <property type="molecule type" value="Genomic_DNA"/>
</dbReference>
<comment type="function">
    <text evidence="5">Modulates RecA activity.</text>
</comment>
<evidence type="ECO:0000259" key="7">
    <source>
        <dbReference type="Pfam" id="PF21981"/>
    </source>
</evidence>
<evidence type="ECO:0000313" key="10">
    <source>
        <dbReference type="Proteomes" id="UP000647235"/>
    </source>
</evidence>
<dbReference type="InterPro" id="IPR053924">
    <property type="entry name" value="RecX_HTH_2nd"/>
</dbReference>
<evidence type="ECO:0000313" key="9">
    <source>
        <dbReference type="EMBL" id="MBC5663745.1"/>
    </source>
</evidence>
<dbReference type="InterPro" id="IPR036388">
    <property type="entry name" value="WH-like_DNA-bd_sf"/>
</dbReference>
<name>A0ABR7ESY1_9FIRM</name>
<proteinExistence type="inferred from homology"/>
<dbReference type="PANTHER" id="PTHR33602:SF1">
    <property type="entry name" value="REGULATORY PROTEIN RECX FAMILY PROTEIN"/>
    <property type="match status" value="1"/>
</dbReference>
<dbReference type="InterPro" id="IPR053926">
    <property type="entry name" value="RecX_HTH_1st"/>
</dbReference>
<evidence type="ECO:0000259" key="8">
    <source>
        <dbReference type="Pfam" id="PF21982"/>
    </source>
</evidence>